<evidence type="ECO:0000256" key="11">
    <source>
        <dbReference type="RuleBase" id="RU364063"/>
    </source>
</evidence>
<dbReference type="CDD" id="cd18137">
    <property type="entry name" value="HLD_clamp_pol_III_gamma_tau"/>
    <property type="match status" value="1"/>
</dbReference>
<dbReference type="Pfam" id="PF22608">
    <property type="entry name" value="DNAX_ATPase_lid"/>
    <property type="match status" value="1"/>
</dbReference>
<dbReference type="InterPro" id="IPR012763">
    <property type="entry name" value="DNA_pol_III_sug/sutau_N"/>
</dbReference>
<sequence length="538" mass="59683">MSYLALARKWRPKKFSGVVGQTHVLTALENALDQNRLHHAYLFSGTRGVGKTTIGRLFAKGLNCETGITATPCGECSSCKEIDEGRSVDLLEIDAASRTKVEDTRELLDNVQYKPARSRFKVYLIDEVHMLSRHSFNALLKTLEEPPEYVKFLLATTDPQKLPMTILSRCLQFHLKPITVDNIHQQLEHVLNHEHVEQEHRALSLLAHAADGSMRDALSLTDQAIALGNGHVTTEVVSQMLGTLDTAQALQLLDSIVTGDAQQVMATLSALADNGVDWDVLLSELATQLHRIAMAQALPTSVDGEVADGDKVRHLATVLPATDVQLYYQIVLKGRQDLPFSPSQRVAVEMTLLRMLAFRPTTELQASEITAAIVSSKSMPSQSMQPQSMQPQSVQPATNVNQAPRQAAPVETMSTPPMSHTQSAPQYAGSIPQYDEGPEPYIDTSQMSSSQPPSAPQGTRSSHHLWLILRRVSQYHRKDNLQVRQHQVVVRKIPVLVLLLEVYVISFALAGRLEGRIRKAQERLLQKSLKRHLNQAPY</sequence>
<comment type="catalytic activity">
    <reaction evidence="10 11">
        <text>DNA(n) + a 2'-deoxyribonucleoside 5'-triphosphate = DNA(n+1) + diphosphate</text>
        <dbReference type="Rhea" id="RHEA:22508"/>
        <dbReference type="Rhea" id="RHEA-COMP:17339"/>
        <dbReference type="Rhea" id="RHEA-COMP:17340"/>
        <dbReference type="ChEBI" id="CHEBI:33019"/>
        <dbReference type="ChEBI" id="CHEBI:61560"/>
        <dbReference type="ChEBI" id="CHEBI:173112"/>
        <dbReference type="EC" id="2.7.7.7"/>
    </reaction>
</comment>
<dbReference type="PANTHER" id="PTHR11669">
    <property type="entry name" value="REPLICATION FACTOR C / DNA POLYMERASE III GAMMA-TAU SUBUNIT"/>
    <property type="match status" value="1"/>
</dbReference>
<evidence type="ECO:0000313" key="15">
    <source>
        <dbReference type="Proteomes" id="UP000029224"/>
    </source>
</evidence>
<evidence type="ECO:0000256" key="7">
    <source>
        <dbReference type="ARBA" id="ARBA00022833"/>
    </source>
</evidence>
<evidence type="ECO:0000256" key="4">
    <source>
        <dbReference type="ARBA" id="ARBA00022705"/>
    </source>
</evidence>
<keyword evidence="4 11" id="KW-0235">DNA replication</keyword>
<evidence type="ECO:0000259" key="13">
    <source>
        <dbReference type="SMART" id="SM00382"/>
    </source>
</evidence>
<dbReference type="EC" id="2.7.7.7" evidence="11"/>
<dbReference type="InterPro" id="IPR003593">
    <property type="entry name" value="AAA+_ATPase"/>
</dbReference>
<dbReference type="GO" id="GO:0003887">
    <property type="term" value="F:DNA-directed DNA polymerase activity"/>
    <property type="evidence" value="ECO:0007669"/>
    <property type="project" value="UniProtKB-KW"/>
</dbReference>
<keyword evidence="5" id="KW-0479">Metal-binding</keyword>
<dbReference type="EMBL" id="BBMT01000005">
    <property type="protein sequence ID" value="GAL34761.1"/>
    <property type="molecule type" value="Genomic_DNA"/>
</dbReference>
<dbReference type="InterPro" id="IPR045085">
    <property type="entry name" value="HLD_clamp_pol_III_gamma_tau"/>
</dbReference>
<dbReference type="FunFam" id="1.10.8.60:FF:000013">
    <property type="entry name" value="DNA polymerase III subunit gamma/tau"/>
    <property type="match status" value="1"/>
</dbReference>
<comment type="similarity">
    <text evidence="1 11">Belongs to the DnaX/STICHEL family.</text>
</comment>
<feature type="region of interest" description="Disordered" evidence="12">
    <location>
        <begin position="377"/>
        <end position="461"/>
    </location>
</feature>
<dbReference type="InterPro" id="IPR050238">
    <property type="entry name" value="DNA_Rep/Repair_Clamp_Loader"/>
</dbReference>
<feature type="compositionally biased region" description="Polar residues" evidence="12">
    <location>
        <begin position="412"/>
        <end position="425"/>
    </location>
</feature>
<comment type="caution">
    <text evidence="14">The sequence shown here is derived from an EMBL/GenBank/DDBJ whole genome shotgun (WGS) entry which is preliminary data.</text>
</comment>
<dbReference type="Pfam" id="PF13177">
    <property type="entry name" value="DNA_pol3_delta2"/>
    <property type="match status" value="1"/>
</dbReference>
<dbReference type="GO" id="GO:0009360">
    <property type="term" value="C:DNA polymerase III complex"/>
    <property type="evidence" value="ECO:0007669"/>
    <property type="project" value="InterPro"/>
</dbReference>
<gene>
    <name evidence="11" type="primary">dnaX</name>
    <name evidence="14" type="ORF">JCM19240_4311</name>
</gene>
<dbReference type="Proteomes" id="UP000029224">
    <property type="component" value="Unassembled WGS sequence"/>
</dbReference>
<dbReference type="FunFam" id="3.40.50.300:FF:000014">
    <property type="entry name" value="DNA polymerase III subunit gamma/tau"/>
    <property type="match status" value="1"/>
</dbReference>
<keyword evidence="3 11" id="KW-0548">Nucleotidyltransferase</keyword>
<dbReference type="Pfam" id="PF12169">
    <property type="entry name" value="DNA_pol3_gamma3"/>
    <property type="match status" value="1"/>
</dbReference>
<keyword evidence="9 11" id="KW-0239">DNA-directed DNA polymerase</keyword>
<keyword evidence="2 11" id="KW-0808">Transferase</keyword>
<keyword evidence="15" id="KW-1185">Reference proteome</keyword>
<organism evidence="14 15">
    <name type="scientific">Vibrio maritimus</name>
    <dbReference type="NCBI Taxonomy" id="990268"/>
    <lineage>
        <taxon>Bacteria</taxon>
        <taxon>Pseudomonadati</taxon>
        <taxon>Pseudomonadota</taxon>
        <taxon>Gammaproteobacteria</taxon>
        <taxon>Vibrionales</taxon>
        <taxon>Vibrionaceae</taxon>
        <taxon>Vibrio</taxon>
    </lineage>
</organism>
<feature type="compositionally biased region" description="Low complexity" evidence="12">
    <location>
        <begin position="377"/>
        <end position="396"/>
    </location>
</feature>
<dbReference type="InterPro" id="IPR008921">
    <property type="entry name" value="DNA_pol3_clamp-load_cplx_C"/>
</dbReference>
<dbReference type="Gene3D" id="3.40.50.300">
    <property type="entry name" value="P-loop containing nucleotide triphosphate hydrolases"/>
    <property type="match status" value="1"/>
</dbReference>
<evidence type="ECO:0000256" key="2">
    <source>
        <dbReference type="ARBA" id="ARBA00022679"/>
    </source>
</evidence>
<dbReference type="InterPro" id="IPR022754">
    <property type="entry name" value="DNA_pol_III_gamma-3"/>
</dbReference>
<feature type="domain" description="AAA+ ATPase" evidence="13">
    <location>
        <begin position="37"/>
        <end position="179"/>
    </location>
</feature>
<dbReference type="SUPFAM" id="SSF52540">
    <property type="entry name" value="P-loop containing nucleoside triphosphate hydrolases"/>
    <property type="match status" value="1"/>
</dbReference>
<dbReference type="GO" id="GO:0006261">
    <property type="term" value="P:DNA-templated DNA replication"/>
    <property type="evidence" value="ECO:0007669"/>
    <property type="project" value="TreeGrafter"/>
</dbReference>
<reference evidence="14 15" key="1">
    <citation type="submission" date="2014-09" db="EMBL/GenBank/DDBJ databases">
        <title>Vibrio maritimus JCM 19240. (C210) whole genome shotgun sequence.</title>
        <authorList>
            <person name="Sawabe T."/>
            <person name="Meirelles P."/>
            <person name="Nakanishi M."/>
            <person name="Sayaka M."/>
            <person name="Hattori M."/>
            <person name="Ohkuma M."/>
        </authorList>
    </citation>
    <scope>NUCLEOTIDE SEQUENCE [LARGE SCALE GENOMIC DNA]</scope>
    <source>
        <strain evidence="14 15">JCM 19240</strain>
    </source>
</reference>
<evidence type="ECO:0000256" key="8">
    <source>
        <dbReference type="ARBA" id="ARBA00022840"/>
    </source>
</evidence>
<name>A0A090T485_9VIBR</name>
<dbReference type="AlphaFoldDB" id="A0A090T485"/>
<keyword evidence="6 11" id="KW-0547">Nucleotide-binding</keyword>
<evidence type="ECO:0000256" key="5">
    <source>
        <dbReference type="ARBA" id="ARBA00022723"/>
    </source>
</evidence>
<dbReference type="NCBIfam" id="NF004046">
    <property type="entry name" value="PRK05563.1"/>
    <property type="match status" value="1"/>
</dbReference>
<proteinExistence type="inferred from homology"/>
<dbReference type="Gene3D" id="1.20.272.10">
    <property type="match status" value="1"/>
</dbReference>
<accession>A0A090T485</accession>
<dbReference type="NCBIfam" id="TIGR02397">
    <property type="entry name" value="dnaX_nterm"/>
    <property type="match status" value="1"/>
</dbReference>
<dbReference type="CDD" id="cd00009">
    <property type="entry name" value="AAA"/>
    <property type="match status" value="1"/>
</dbReference>
<protein>
    <recommendedName>
        <fullName evidence="11">DNA polymerase III subunit gamma/tau</fullName>
        <ecNumber evidence="11">2.7.7.7</ecNumber>
    </recommendedName>
</protein>
<evidence type="ECO:0000313" key="14">
    <source>
        <dbReference type="EMBL" id="GAL34761.1"/>
    </source>
</evidence>
<dbReference type="GO" id="GO:0003677">
    <property type="term" value="F:DNA binding"/>
    <property type="evidence" value="ECO:0007669"/>
    <property type="project" value="InterPro"/>
</dbReference>
<dbReference type="GO" id="GO:0005524">
    <property type="term" value="F:ATP binding"/>
    <property type="evidence" value="ECO:0007669"/>
    <property type="project" value="UniProtKB-KW"/>
</dbReference>
<evidence type="ECO:0000256" key="1">
    <source>
        <dbReference type="ARBA" id="ARBA00006360"/>
    </source>
</evidence>
<comment type="function">
    <text evidence="11">DNA polymerase III is a complex, multichain enzyme responsible for most of the replicative synthesis in bacteria. This DNA polymerase also exhibits 3' to 5' exonuclease activity.</text>
</comment>
<evidence type="ECO:0000256" key="10">
    <source>
        <dbReference type="ARBA" id="ARBA00049244"/>
    </source>
</evidence>
<evidence type="ECO:0000256" key="3">
    <source>
        <dbReference type="ARBA" id="ARBA00022695"/>
    </source>
</evidence>
<dbReference type="FunFam" id="1.20.272.10:FF:000003">
    <property type="entry name" value="DNA polymerase III subunit gamma/tau"/>
    <property type="match status" value="1"/>
</dbReference>
<dbReference type="NCBIfam" id="NF005942">
    <property type="entry name" value="PRK07994.1"/>
    <property type="match status" value="1"/>
</dbReference>
<evidence type="ECO:0000256" key="9">
    <source>
        <dbReference type="ARBA" id="ARBA00022932"/>
    </source>
</evidence>
<dbReference type="OrthoDB" id="9810148at2"/>
<keyword evidence="8 11" id="KW-0067">ATP-binding</keyword>
<reference evidence="14 15" key="2">
    <citation type="submission" date="2014-09" db="EMBL/GenBank/DDBJ databases">
        <authorList>
            <consortium name="NBRP consortium"/>
            <person name="Sawabe T."/>
            <person name="Meirelles P."/>
            <person name="Nakanishi M."/>
            <person name="Sayaka M."/>
            <person name="Hattori M."/>
            <person name="Ohkuma M."/>
        </authorList>
    </citation>
    <scope>NUCLEOTIDE SEQUENCE [LARGE SCALE GENOMIC DNA]</scope>
    <source>
        <strain evidence="14 15">JCM 19240</strain>
    </source>
</reference>
<dbReference type="GO" id="GO:0046872">
    <property type="term" value="F:metal ion binding"/>
    <property type="evidence" value="ECO:0007669"/>
    <property type="project" value="UniProtKB-KW"/>
</dbReference>
<evidence type="ECO:0000256" key="12">
    <source>
        <dbReference type="SAM" id="MobiDB-lite"/>
    </source>
</evidence>
<dbReference type="SUPFAM" id="SSF48019">
    <property type="entry name" value="post-AAA+ oligomerization domain-like"/>
    <property type="match status" value="1"/>
</dbReference>
<keyword evidence="7" id="KW-0862">Zinc</keyword>
<comment type="subunit">
    <text evidence="11">DNA polymerase III contains a core (composed of alpha, epsilon and theta chains) that associates with a tau subunit. This core dimerizes to form the POLIII' complex. PolIII' associates with the gamma complex (composed of gamma, delta, delta', psi and chi chains) and with the beta chain to form the complete DNA polymerase III complex.</text>
</comment>
<evidence type="ECO:0000256" key="6">
    <source>
        <dbReference type="ARBA" id="ARBA00022741"/>
    </source>
</evidence>
<dbReference type="SMART" id="SM00382">
    <property type="entry name" value="AAA"/>
    <property type="match status" value="1"/>
</dbReference>
<dbReference type="InterPro" id="IPR027417">
    <property type="entry name" value="P-loop_NTPase"/>
</dbReference>
<dbReference type="PANTHER" id="PTHR11669:SF0">
    <property type="entry name" value="PROTEIN STICHEL-LIKE 2"/>
    <property type="match status" value="1"/>
</dbReference>
<dbReference type="Gene3D" id="1.10.8.60">
    <property type="match status" value="1"/>
</dbReference>